<feature type="chain" id="PRO_5030036152" description="LTXXQ motif family protein" evidence="2">
    <location>
        <begin position="28"/>
        <end position="187"/>
    </location>
</feature>
<sequence length="187" mass="20716">MQRFQRTFATAIAAATLLGTAAFSAHAQPQTAAAPAAQTAPAHAHKAQKVDLAQRHAQRMDHLKTVLQIQPSQQAAWDKYVKAITPEPRAKADRQQRPDLRKLSTPERLDLAQQLRKERNAKAEQREQATRSFYASLNPSQQKAFDAISAQRHSKSAKHKEGHGKRLDDHRGPRHHGAIAAPTTAVQ</sequence>
<dbReference type="AlphaFoldDB" id="A0A1V3TFL5"/>
<dbReference type="Pfam" id="PF07813">
    <property type="entry name" value="LTXXQ"/>
    <property type="match status" value="1"/>
</dbReference>
<feature type="compositionally biased region" description="Polar residues" evidence="1">
    <location>
        <begin position="130"/>
        <end position="143"/>
    </location>
</feature>
<evidence type="ECO:0000256" key="1">
    <source>
        <dbReference type="SAM" id="MobiDB-lite"/>
    </source>
</evidence>
<dbReference type="KEGG" id="cke:B5M06_05615"/>
<name>A0A1V3TFL5_9BURK</name>
<dbReference type="EMBL" id="CP020121">
    <property type="protein sequence ID" value="AQZ97819.1"/>
    <property type="molecule type" value="Genomic_DNA"/>
</dbReference>
<evidence type="ECO:0000313" key="3">
    <source>
        <dbReference type="EMBL" id="AQZ97819.1"/>
    </source>
</evidence>
<accession>A0A1V0BD10</accession>
<feature type="compositionally biased region" description="Basic and acidic residues" evidence="1">
    <location>
        <begin position="88"/>
        <end position="129"/>
    </location>
</feature>
<dbReference type="OrthoDB" id="5298564at2"/>
<feature type="compositionally biased region" description="Basic residues" evidence="1">
    <location>
        <begin position="152"/>
        <end position="163"/>
    </location>
</feature>
<evidence type="ECO:0000313" key="4">
    <source>
        <dbReference type="Proteomes" id="UP000242792"/>
    </source>
</evidence>
<dbReference type="GO" id="GO:0042597">
    <property type="term" value="C:periplasmic space"/>
    <property type="evidence" value="ECO:0007669"/>
    <property type="project" value="InterPro"/>
</dbReference>
<dbReference type="RefSeq" id="WP_054067885.1">
    <property type="nucleotide sequence ID" value="NZ_CP020121.1"/>
</dbReference>
<dbReference type="InterPro" id="IPR012899">
    <property type="entry name" value="LTXXQ"/>
</dbReference>
<evidence type="ECO:0000256" key="2">
    <source>
        <dbReference type="SAM" id="SignalP"/>
    </source>
</evidence>
<dbReference type="Proteomes" id="UP000242792">
    <property type="component" value="Chromosome"/>
</dbReference>
<organism evidence="3 4">
    <name type="scientific">Comamonas kerstersii</name>
    <dbReference type="NCBI Taxonomy" id="225992"/>
    <lineage>
        <taxon>Bacteria</taxon>
        <taxon>Pseudomonadati</taxon>
        <taxon>Pseudomonadota</taxon>
        <taxon>Betaproteobacteria</taxon>
        <taxon>Burkholderiales</taxon>
        <taxon>Comamonadaceae</taxon>
        <taxon>Comamonas</taxon>
    </lineage>
</organism>
<evidence type="ECO:0008006" key="5">
    <source>
        <dbReference type="Google" id="ProtNLM"/>
    </source>
</evidence>
<proteinExistence type="predicted"/>
<dbReference type="GeneID" id="83038797"/>
<reference evidence="3 4" key="1">
    <citation type="submission" date="2017-03" db="EMBL/GenBank/DDBJ databases">
        <title>Rapid Whole Genome Sequencing of Comamonas kerstersii Causing Continuous ambulatory Peritoneal Dialysis-Associated Peritonitis.</title>
        <authorList>
            <person name="Zheng B."/>
        </authorList>
    </citation>
    <scope>NUCLEOTIDE SEQUENCE [LARGE SCALE GENOMIC DNA]</scope>
    <source>
        <strain evidence="3 4">8943</strain>
    </source>
</reference>
<accession>A0A1V3TFL5</accession>
<keyword evidence="2" id="KW-0732">Signal</keyword>
<gene>
    <name evidence="3" type="ORF">B5M06_05615</name>
</gene>
<feature type="signal peptide" evidence="2">
    <location>
        <begin position="1"/>
        <end position="27"/>
    </location>
</feature>
<feature type="region of interest" description="Disordered" evidence="1">
    <location>
        <begin position="86"/>
        <end position="187"/>
    </location>
</feature>
<protein>
    <recommendedName>
        <fullName evidence="5">LTXXQ motif family protein</fullName>
    </recommendedName>
</protein>